<sequence>MMGAMRCALLAALLQLARPLAVRGHSRCHRSCATNRVHSRMVEPPFPLPFDIPELPKPFSDYEWDDDYPGTLKPGKREEMYSLDDVFAMWEGKENPACIELRQDELWEVPTPPPEDILSWLERVGLLSDEEDEMDEVQEKELNAGSSLLEDEFDLEDGENDMESPELSLSDQILDTKESGATMSDFL</sequence>
<evidence type="ECO:0000256" key="2">
    <source>
        <dbReference type="SAM" id="SignalP"/>
    </source>
</evidence>
<keyword evidence="4" id="KW-1185">Reference proteome</keyword>
<protein>
    <submittedName>
        <fullName evidence="3">Uncharacterized protein</fullName>
    </submittedName>
</protein>
<evidence type="ECO:0000256" key="1">
    <source>
        <dbReference type="SAM" id="MobiDB-lite"/>
    </source>
</evidence>
<organism evidence="3 4">
    <name type="scientific">Prymnesium parvum</name>
    <name type="common">Toxic golden alga</name>
    <dbReference type="NCBI Taxonomy" id="97485"/>
    <lineage>
        <taxon>Eukaryota</taxon>
        <taxon>Haptista</taxon>
        <taxon>Haptophyta</taxon>
        <taxon>Prymnesiophyceae</taxon>
        <taxon>Prymnesiales</taxon>
        <taxon>Prymnesiaceae</taxon>
        <taxon>Prymnesium</taxon>
    </lineage>
</organism>
<feature type="region of interest" description="Disordered" evidence="1">
    <location>
        <begin position="138"/>
        <end position="187"/>
    </location>
</feature>
<feature type="compositionally biased region" description="Acidic residues" evidence="1">
    <location>
        <begin position="149"/>
        <end position="164"/>
    </location>
</feature>
<evidence type="ECO:0000313" key="3">
    <source>
        <dbReference type="EMBL" id="KAL1499765.1"/>
    </source>
</evidence>
<accession>A0AB34IIS3</accession>
<evidence type="ECO:0000313" key="4">
    <source>
        <dbReference type="Proteomes" id="UP001515480"/>
    </source>
</evidence>
<name>A0AB34IIS3_PRYPA</name>
<feature type="signal peptide" evidence="2">
    <location>
        <begin position="1"/>
        <end position="19"/>
    </location>
</feature>
<feature type="chain" id="PRO_5044253371" evidence="2">
    <location>
        <begin position="20"/>
        <end position="187"/>
    </location>
</feature>
<dbReference type="AlphaFoldDB" id="A0AB34IIS3"/>
<gene>
    <name evidence="3" type="ORF">AB1Y20_012452</name>
</gene>
<comment type="caution">
    <text evidence="3">The sequence shown here is derived from an EMBL/GenBank/DDBJ whole genome shotgun (WGS) entry which is preliminary data.</text>
</comment>
<proteinExistence type="predicted"/>
<keyword evidence="2" id="KW-0732">Signal</keyword>
<reference evidence="3 4" key="1">
    <citation type="journal article" date="2024" name="Science">
        <title>Giant polyketide synthase enzymes in the biosynthesis of giant marine polyether toxins.</title>
        <authorList>
            <person name="Fallon T.R."/>
            <person name="Shende V.V."/>
            <person name="Wierzbicki I.H."/>
            <person name="Pendleton A.L."/>
            <person name="Watervoot N.F."/>
            <person name="Auber R.P."/>
            <person name="Gonzalez D.J."/>
            <person name="Wisecaver J.H."/>
            <person name="Moore B.S."/>
        </authorList>
    </citation>
    <scope>NUCLEOTIDE SEQUENCE [LARGE SCALE GENOMIC DNA]</scope>
    <source>
        <strain evidence="3 4">12B1</strain>
    </source>
</reference>
<dbReference type="EMBL" id="JBGBPQ010000024">
    <property type="protein sequence ID" value="KAL1499765.1"/>
    <property type="molecule type" value="Genomic_DNA"/>
</dbReference>
<dbReference type="Proteomes" id="UP001515480">
    <property type="component" value="Unassembled WGS sequence"/>
</dbReference>